<reference evidence="5" key="1">
    <citation type="journal article" date="2020" name="Nature">
        <title>Giant virus diversity and host interactions through global metagenomics.</title>
        <authorList>
            <person name="Schulz F."/>
            <person name="Roux S."/>
            <person name="Paez-Espino D."/>
            <person name="Jungbluth S."/>
            <person name="Walsh D.A."/>
            <person name="Denef V.J."/>
            <person name="McMahon K.D."/>
            <person name="Konstantinidis K.T."/>
            <person name="Eloe-Fadrosh E.A."/>
            <person name="Kyrpides N.C."/>
            <person name="Woyke T."/>
        </authorList>
    </citation>
    <scope>NUCLEOTIDE SEQUENCE</scope>
    <source>
        <strain evidence="5">GVMAG-S-3300012000-57</strain>
    </source>
</reference>
<dbReference type="GO" id="GO:0030337">
    <property type="term" value="F:DNA polymerase processivity factor activity"/>
    <property type="evidence" value="ECO:0007669"/>
    <property type="project" value="InterPro"/>
</dbReference>
<dbReference type="NCBIfam" id="TIGR00590">
    <property type="entry name" value="pcna"/>
    <property type="match status" value="1"/>
</dbReference>
<keyword evidence="2" id="KW-0238">DNA-binding</keyword>
<dbReference type="Pfam" id="PF02747">
    <property type="entry name" value="PCNA_C"/>
    <property type="match status" value="1"/>
</dbReference>
<comment type="similarity">
    <text evidence="1">Belongs to the PCNA family.</text>
</comment>
<dbReference type="InterPro" id="IPR022648">
    <property type="entry name" value="Pr_cel_nuc_antig_N"/>
</dbReference>
<sequence>MNIHIQQLQKAEIFTGLFQHVKAFTDHINILFEKDRMYIQTMDSAHVSIIEMELPASWFDTYEHKQPGTLTVGISSTILFKVLASREKTQSINIQCDAGGDILMIHFDSENKAEFAKHFELPLMDLDTELMGIPAIEHQAEFTLSAPHFANLITQLQMFGDTMEIECNEEKIMLSANSPDHGKMFVEIKIDDLTTFIIDEGGKLNLSFSLQYLHNICLYHKLAKEIELKLSAAYPIQIIYDLGGEHGQNAKIKFYLAPKINDEE</sequence>
<feature type="domain" description="Proliferating cell nuclear antigen PCNA N-terminal" evidence="3">
    <location>
        <begin position="7"/>
        <end position="129"/>
    </location>
</feature>
<dbReference type="SUPFAM" id="SSF55979">
    <property type="entry name" value="DNA clamp"/>
    <property type="match status" value="2"/>
</dbReference>
<evidence type="ECO:0000259" key="3">
    <source>
        <dbReference type="Pfam" id="PF00705"/>
    </source>
</evidence>
<name>A0A6C0KIN8_9ZZZZ</name>
<dbReference type="InterPro" id="IPR046938">
    <property type="entry name" value="DNA_clamp_sf"/>
</dbReference>
<evidence type="ECO:0008006" key="6">
    <source>
        <dbReference type="Google" id="ProtNLM"/>
    </source>
</evidence>
<dbReference type="GO" id="GO:0006272">
    <property type="term" value="P:leading strand elongation"/>
    <property type="evidence" value="ECO:0007669"/>
    <property type="project" value="TreeGrafter"/>
</dbReference>
<dbReference type="HAMAP" id="MF_00317">
    <property type="entry name" value="DNApol_clamp_arch"/>
    <property type="match status" value="1"/>
</dbReference>
<dbReference type="GO" id="GO:0006275">
    <property type="term" value="P:regulation of DNA replication"/>
    <property type="evidence" value="ECO:0007669"/>
    <property type="project" value="InterPro"/>
</dbReference>
<feature type="domain" description="Proliferating cell nuclear antigen PCNA C-terminal" evidence="4">
    <location>
        <begin position="132"/>
        <end position="259"/>
    </location>
</feature>
<dbReference type="PANTHER" id="PTHR11352">
    <property type="entry name" value="PROLIFERATING CELL NUCLEAR ANTIGEN"/>
    <property type="match status" value="1"/>
</dbReference>
<dbReference type="CDD" id="cd00577">
    <property type="entry name" value="PCNA"/>
    <property type="match status" value="1"/>
</dbReference>
<dbReference type="GO" id="GO:0003677">
    <property type="term" value="F:DNA binding"/>
    <property type="evidence" value="ECO:0007669"/>
    <property type="project" value="UniProtKB-KW"/>
</dbReference>
<dbReference type="InterPro" id="IPR022649">
    <property type="entry name" value="Pr_cel_nuc_antig_C"/>
</dbReference>
<dbReference type="PANTHER" id="PTHR11352:SF0">
    <property type="entry name" value="PROLIFERATING CELL NUCLEAR ANTIGEN"/>
    <property type="match status" value="1"/>
</dbReference>
<evidence type="ECO:0000256" key="2">
    <source>
        <dbReference type="ARBA" id="ARBA00023125"/>
    </source>
</evidence>
<proteinExistence type="inferred from homology"/>
<dbReference type="PRINTS" id="PR00339">
    <property type="entry name" value="PCNACYCLIN"/>
</dbReference>
<dbReference type="EMBL" id="MN740899">
    <property type="protein sequence ID" value="QHU17193.1"/>
    <property type="molecule type" value="Genomic_DNA"/>
</dbReference>
<dbReference type="InterPro" id="IPR000730">
    <property type="entry name" value="Pr_cel_nuc_antig"/>
</dbReference>
<protein>
    <recommendedName>
        <fullName evidence="6">Proliferating cell nuclear antigen PCNA N-terminal domain-containing protein</fullName>
    </recommendedName>
</protein>
<accession>A0A6C0KIN8</accession>
<organism evidence="5">
    <name type="scientific">viral metagenome</name>
    <dbReference type="NCBI Taxonomy" id="1070528"/>
    <lineage>
        <taxon>unclassified sequences</taxon>
        <taxon>metagenomes</taxon>
        <taxon>organismal metagenomes</taxon>
    </lineage>
</organism>
<evidence type="ECO:0000313" key="5">
    <source>
        <dbReference type="EMBL" id="QHU17193.1"/>
    </source>
</evidence>
<dbReference type="AlphaFoldDB" id="A0A6C0KIN8"/>
<dbReference type="Gene3D" id="3.70.10.10">
    <property type="match status" value="1"/>
</dbReference>
<evidence type="ECO:0000259" key="4">
    <source>
        <dbReference type="Pfam" id="PF02747"/>
    </source>
</evidence>
<dbReference type="Pfam" id="PF00705">
    <property type="entry name" value="PCNA_N"/>
    <property type="match status" value="1"/>
</dbReference>
<evidence type="ECO:0000256" key="1">
    <source>
        <dbReference type="ARBA" id="ARBA00010462"/>
    </source>
</evidence>